<keyword evidence="1" id="KW-0812">Transmembrane</keyword>
<protein>
    <submittedName>
        <fullName evidence="2">Uncharacterized protein</fullName>
    </submittedName>
</protein>
<evidence type="ECO:0000313" key="3">
    <source>
        <dbReference type="Proteomes" id="UP000230423"/>
    </source>
</evidence>
<feature type="transmembrane region" description="Helical" evidence="1">
    <location>
        <begin position="40"/>
        <end position="60"/>
    </location>
</feature>
<name>A0A2G9TIW1_TELCI</name>
<dbReference type="EMBL" id="KZ365455">
    <property type="protein sequence ID" value="PIO57462.1"/>
    <property type="molecule type" value="Genomic_DNA"/>
</dbReference>
<dbReference type="AlphaFoldDB" id="A0A2G9TIW1"/>
<proteinExistence type="predicted"/>
<evidence type="ECO:0000313" key="2">
    <source>
        <dbReference type="EMBL" id="PIO57462.1"/>
    </source>
</evidence>
<dbReference type="Proteomes" id="UP000230423">
    <property type="component" value="Unassembled WGS sequence"/>
</dbReference>
<organism evidence="2 3">
    <name type="scientific">Teladorsagia circumcincta</name>
    <name type="common">Brown stomach worm</name>
    <name type="synonym">Ostertagia circumcincta</name>
    <dbReference type="NCBI Taxonomy" id="45464"/>
    <lineage>
        <taxon>Eukaryota</taxon>
        <taxon>Metazoa</taxon>
        <taxon>Ecdysozoa</taxon>
        <taxon>Nematoda</taxon>
        <taxon>Chromadorea</taxon>
        <taxon>Rhabditida</taxon>
        <taxon>Rhabditina</taxon>
        <taxon>Rhabditomorpha</taxon>
        <taxon>Strongyloidea</taxon>
        <taxon>Trichostrongylidae</taxon>
        <taxon>Teladorsagia</taxon>
    </lineage>
</organism>
<feature type="non-terminal residue" evidence="2">
    <location>
        <position position="1"/>
    </location>
</feature>
<sequence>YWHWNVCNAIRTLHGTPKRNTNDILRCVRMDSYHQLPVEIVHILIVSSAGIAAVAVKVSIRNSRGLLVKIIPQVGNLRGNSARRAVVNVFGRQRIRSTCLLCSLIHLVLIT</sequence>
<keyword evidence="1" id="KW-0472">Membrane</keyword>
<accession>A0A2G9TIW1</accession>
<feature type="non-terminal residue" evidence="2">
    <location>
        <position position="111"/>
    </location>
</feature>
<reference evidence="2 3" key="1">
    <citation type="submission" date="2015-09" db="EMBL/GenBank/DDBJ databases">
        <title>Draft genome of the parasitic nematode Teladorsagia circumcincta isolate WARC Sus (inbred).</title>
        <authorList>
            <person name="Mitreva M."/>
        </authorList>
    </citation>
    <scope>NUCLEOTIDE SEQUENCE [LARGE SCALE GENOMIC DNA]</scope>
    <source>
        <strain evidence="2 3">S</strain>
    </source>
</reference>
<keyword evidence="3" id="KW-1185">Reference proteome</keyword>
<keyword evidence="1" id="KW-1133">Transmembrane helix</keyword>
<evidence type="ECO:0000256" key="1">
    <source>
        <dbReference type="SAM" id="Phobius"/>
    </source>
</evidence>
<gene>
    <name evidence="2" type="ORF">TELCIR_21128</name>
</gene>